<evidence type="ECO:0000259" key="1">
    <source>
        <dbReference type="Pfam" id="PF18843"/>
    </source>
</evidence>
<feature type="domain" description="Large polyvalent protein associated" evidence="1">
    <location>
        <begin position="3"/>
        <end position="67"/>
    </location>
</feature>
<dbReference type="InterPro" id="IPR040809">
    <property type="entry name" value="LPD28"/>
</dbReference>
<evidence type="ECO:0000313" key="2">
    <source>
        <dbReference type="EMBL" id="MFD1736120.1"/>
    </source>
</evidence>
<evidence type="ECO:0000313" key="3">
    <source>
        <dbReference type="Proteomes" id="UP001597214"/>
    </source>
</evidence>
<sequence>MNERYVYVTGKRIRQAERQEGYYYYNIRHSECGKYFTLEKHVTVNHYATVVTNEPIKTLEEYNENNDKWIDLSGDEEEAILKILENQERQNVLIHSKQEVLAHHLQLHVNSINVKADNRFSVNKENRIGYEEEWLIFHKDEIDQIAYEWLYGDLFQSGMGWQFQISYLLQLTGLTLEDLSKHLHIDLQNDMNGICDTDEAFHSMIAQTIGKEQFVKNLQESYKENNRYGEIFSPSLNGQHIKGDYFLFLLG</sequence>
<protein>
    <submittedName>
        <fullName evidence="2">LPD28 domain-containing protein</fullName>
    </submittedName>
</protein>
<dbReference type="EMBL" id="JBHUEM010000005">
    <property type="protein sequence ID" value="MFD1736120.1"/>
    <property type="molecule type" value="Genomic_DNA"/>
</dbReference>
<comment type="caution">
    <text evidence="2">The sequence shown here is derived from an EMBL/GenBank/DDBJ whole genome shotgun (WGS) entry which is preliminary data.</text>
</comment>
<organism evidence="2 3">
    <name type="scientific">Bacillus salitolerans</name>
    <dbReference type="NCBI Taxonomy" id="1437434"/>
    <lineage>
        <taxon>Bacteria</taxon>
        <taxon>Bacillati</taxon>
        <taxon>Bacillota</taxon>
        <taxon>Bacilli</taxon>
        <taxon>Bacillales</taxon>
        <taxon>Bacillaceae</taxon>
        <taxon>Bacillus</taxon>
    </lineage>
</organism>
<dbReference type="Proteomes" id="UP001597214">
    <property type="component" value="Unassembled WGS sequence"/>
</dbReference>
<reference evidence="3" key="1">
    <citation type="journal article" date="2019" name="Int. J. Syst. Evol. Microbiol.">
        <title>The Global Catalogue of Microorganisms (GCM) 10K type strain sequencing project: providing services to taxonomists for standard genome sequencing and annotation.</title>
        <authorList>
            <consortium name="The Broad Institute Genomics Platform"/>
            <consortium name="The Broad Institute Genome Sequencing Center for Infectious Disease"/>
            <person name="Wu L."/>
            <person name="Ma J."/>
        </authorList>
    </citation>
    <scope>NUCLEOTIDE SEQUENCE [LARGE SCALE GENOMIC DNA]</scope>
    <source>
        <strain evidence="3">CCUG 49339</strain>
    </source>
</reference>
<dbReference type="RefSeq" id="WP_377927265.1">
    <property type="nucleotide sequence ID" value="NZ_JBHUEM010000005.1"/>
</dbReference>
<name>A0ABW4LPU4_9BACI</name>
<gene>
    <name evidence="2" type="ORF">ACFSCX_06035</name>
</gene>
<keyword evidence="3" id="KW-1185">Reference proteome</keyword>
<accession>A0ABW4LPU4</accession>
<proteinExistence type="predicted"/>
<dbReference type="Pfam" id="PF18843">
    <property type="entry name" value="LPD28"/>
    <property type="match status" value="1"/>
</dbReference>